<name>A0A814VE76_ADIRI</name>
<keyword evidence="2" id="KW-1133">Transmembrane helix</keyword>
<comment type="caution">
    <text evidence="3">The sequence shown here is derived from an EMBL/GenBank/DDBJ whole genome shotgun (WGS) entry which is preliminary data.</text>
</comment>
<evidence type="ECO:0000313" key="3">
    <source>
        <dbReference type="EMBL" id="CAF1185772.1"/>
    </source>
</evidence>
<feature type="transmembrane region" description="Helical" evidence="2">
    <location>
        <begin position="104"/>
        <end position="126"/>
    </location>
</feature>
<proteinExistence type="predicted"/>
<dbReference type="AlphaFoldDB" id="A0A814VE76"/>
<feature type="compositionally biased region" description="Low complexity" evidence="1">
    <location>
        <begin position="46"/>
        <end position="58"/>
    </location>
</feature>
<protein>
    <submittedName>
        <fullName evidence="3">Uncharacterized protein</fullName>
    </submittedName>
</protein>
<evidence type="ECO:0000313" key="5">
    <source>
        <dbReference type="Proteomes" id="UP000663828"/>
    </source>
</evidence>
<organism evidence="3 6">
    <name type="scientific">Adineta ricciae</name>
    <name type="common">Rotifer</name>
    <dbReference type="NCBI Taxonomy" id="249248"/>
    <lineage>
        <taxon>Eukaryota</taxon>
        <taxon>Metazoa</taxon>
        <taxon>Spiralia</taxon>
        <taxon>Gnathifera</taxon>
        <taxon>Rotifera</taxon>
        <taxon>Eurotatoria</taxon>
        <taxon>Bdelloidea</taxon>
        <taxon>Adinetida</taxon>
        <taxon>Adinetidae</taxon>
        <taxon>Adineta</taxon>
    </lineage>
</organism>
<keyword evidence="2" id="KW-0472">Membrane</keyword>
<dbReference type="Proteomes" id="UP000663852">
    <property type="component" value="Unassembled WGS sequence"/>
</dbReference>
<dbReference type="EMBL" id="CAJNOJ010000139">
    <property type="protein sequence ID" value="CAF1185772.1"/>
    <property type="molecule type" value="Genomic_DNA"/>
</dbReference>
<feature type="region of interest" description="Disordered" evidence="1">
    <location>
        <begin position="1"/>
        <end position="58"/>
    </location>
</feature>
<reference evidence="3" key="1">
    <citation type="submission" date="2021-02" db="EMBL/GenBank/DDBJ databases">
        <authorList>
            <person name="Nowell W R."/>
        </authorList>
    </citation>
    <scope>NUCLEOTIDE SEQUENCE</scope>
</reference>
<accession>A0A814VE76</accession>
<dbReference type="Proteomes" id="UP000663828">
    <property type="component" value="Unassembled WGS sequence"/>
</dbReference>
<gene>
    <name evidence="3" type="ORF">EDS130_LOCUS24512</name>
    <name evidence="4" type="ORF">XAT740_LOCUS44133</name>
</gene>
<evidence type="ECO:0000313" key="4">
    <source>
        <dbReference type="EMBL" id="CAF1567257.1"/>
    </source>
</evidence>
<evidence type="ECO:0000313" key="6">
    <source>
        <dbReference type="Proteomes" id="UP000663852"/>
    </source>
</evidence>
<sequence>MAQFPSRCHLRNNPTSATVRRHEIITYGPSRHRRKKPDNNNDSHPVTSSSVSSSTTTATAPFPASLQATASKELQKFTGDPSQKITHFINAIELLRSFIPLSDAMLHSIASLVLLCFLLSLPHSIYACVLL</sequence>
<evidence type="ECO:0000256" key="2">
    <source>
        <dbReference type="SAM" id="Phobius"/>
    </source>
</evidence>
<evidence type="ECO:0000256" key="1">
    <source>
        <dbReference type="SAM" id="MobiDB-lite"/>
    </source>
</evidence>
<keyword evidence="5" id="KW-1185">Reference proteome</keyword>
<dbReference type="EMBL" id="CAJNOR010005550">
    <property type="protein sequence ID" value="CAF1567257.1"/>
    <property type="molecule type" value="Genomic_DNA"/>
</dbReference>
<keyword evidence="2" id="KW-0812">Transmembrane</keyword>